<keyword evidence="3" id="KW-1185">Reference proteome</keyword>
<protein>
    <submittedName>
        <fullName evidence="2">Uncharacterized protein</fullName>
    </submittedName>
</protein>
<sequence length="23" mass="2432">MTVETEGGGVRNAQVRGHGNHQP</sequence>
<reference evidence="2 3" key="1">
    <citation type="journal article" date="2010" name="PLoS ONE">
        <title>The complete genome of Propionibacterium freudenreichii CIRM-BIA1, a hardy actinobacterium with food and probiotic applications.</title>
        <authorList>
            <person name="Falentin H."/>
            <person name="Deutsch S.M."/>
            <person name="Jan G."/>
            <person name="Loux V."/>
            <person name="Thierry A."/>
            <person name="Parayre S."/>
            <person name="Maillard M.B."/>
            <person name="Dherbecourt J."/>
            <person name="Cousin F.J."/>
            <person name="Jardin J."/>
            <person name="Siguier P."/>
            <person name="Couloux A."/>
            <person name="Barbe V."/>
            <person name="Vacherie B."/>
            <person name="Wincker P."/>
            <person name="Gibrat J.F."/>
            <person name="Gaillardin C."/>
            <person name="Lortal S."/>
        </authorList>
    </citation>
    <scope>NUCLEOTIDE SEQUENCE [LARGE SCALE GENOMIC DNA]</scope>
    <source>
        <strain evidence="3">ATCC 9614 / DSM 4902 / CIP 103027 / NCIMB 8099 / CIRM-BIA1</strain>
    </source>
</reference>
<evidence type="ECO:0000313" key="2">
    <source>
        <dbReference type="EMBL" id="CBL57862.1"/>
    </source>
</evidence>
<evidence type="ECO:0000256" key="1">
    <source>
        <dbReference type="SAM" id="MobiDB-lite"/>
    </source>
</evidence>
<organism evidence="2 3">
    <name type="scientific">Propionibacterium freudenreichii subsp. shermanii (strain ATCC 9614 / DSM 4902 / CIP 103027 / NCIMB 8099 / CIRM-BIA1)</name>
    <dbReference type="NCBI Taxonomy" id="754252"/>
    <lineage>
        <taxon>Bacteria</taxon>
        <taxon>Bacillati</taxon>
        <taxon>Actinomycetota</taxon>
        <taxon>Actinomycetes</taxon>
        <taxon>Propionibacteriales</taxon>
        <taxon>Propionibacteriaceae</taxon>
        <taxon>Propionibacterium</taxon>
    </lineage>
</organism>
<dbReference type="KEGG" id="pfr:PFREUD_23480"/>
<dbReference type="EMBL" id="FN806773">
    <property type="protein sequence ID" value="CBL57862.1"/>
    <property type="molecule type" value="Genomic_DNA"/>
</dbReference>
<proteinExistence type="predicted"/>
<dbReference type="HOGENOM" id="CLU_3423046_0_0_11"/>
<dbReference type="Proteomes" id="UP000000936">
    <property type="component" value="Chromosome"/>
</dbReference>
<dbReference type="AlphaFoldDB" id="D7GH51"/>
<evidence type="ECO:0000313" key="3">
    <source>
        <dbReference type="Proteomes" id="UP000000936"/>
    </source>
</evidence>
<dbReference type="STRING" id="754252.PFREUD_23480"/>
<feature type="compositionally biased region" description="Gly residues" evidence="1">
    <location>
        <begin position="1"/>
        <end position="10"/>
    </location>
</feature>
<gene>
    <name evidence="2" type="ordered locus">PFREUD_23480</name>
</gene>
<accession>D7GH51</accession>
<feature type="region of interest" description="Disordered" evidence="1">
    <location>
        <begin position="1"/>
        <end position="23"/>
    </location>
</feature>
<name>D7GH51_PROFC</name>